<sequence>MDDLQVNLSDSINATARWFDQFFADESLDLDEEARAEARIRLGWEPRSRELNEFESRFRVRVSLPNMKHQTDLIFSDYDDREDSSSVKAARNEAIDNRNRFSVALRWRLKQSDDLDVSHRVGIGRKLQPYVKSEVRKTFSLTEINNIHVEASVYYYTQDRFGSHLMAQYEHQTSPDGLFRFDNHFYFRDEENDWIWQHGFHQYLQWNEKTAVIYGLFVEGNSRPNYRDEEYLVSIRWRRNALREWLFFEVEPFVLWSREEEFKPSYGVGLRVEGYFGQH</sequence>
<keyword evidence="2" id="KW-1185">Reference proteome</keyword>
<organism evidence="1 2">
    <name type="scientific">Bowmanella dokdonensis</name>
    <dbReference type="NCBI Taxonomy" id="751969"/>
    <lineage>
        <taxon>Bacteria</taxon>
        <taxon>Pseudomonadati</taxon>
        <taxon>Pseudomonadota</taxon>
        <taxon>Gammaproteobacteria</taxon>
        <taxon>Alteromonadales</taxon>
        <taxon>Alteromonadaceae</taxon>
        <taxon>Bowmanella</taxon>
    </lineage>
</organism>
<evidence type="ECO:0000313" key="1">
    <source>
        <dbReference type="EMBL" id="MBN7823734.1"/>
    </source>
</evidence>
<comment type="caution">
    <text evidence="1">The sequence shown here is derived from an EMBL/GenBank/DDBJ whole genome shotgun (WGS) entry which is preliminary data.</text>
</comment>
<accession>A0A939DJM3</accession>
<dbReference type="EMBL" id="JAFKCV010000001">
    <property type="protein sequence ID" value="MBN7823734.1"/>
    <property type="molecule type" value="Genomic_DNA"/>
</dbReference>
<gene>
    <name evidence="1" type="ORF">J0A66_00720</name>
</gene>
<dbReference type="AlphaFoldDB" id="A0A939DJM3"/>
<protein>
    <submittedName>
        <fullName evidence="1">Uncharacterized protein</fullName>
    </submittedName>
</protein>
<evidence type="ECO:0000313" key="2">
    <source>
        <dbReference type="Proteomes" id="UP000664654"/>
    </source>
</evidence>
<dbReference type="Proteomes" id="UP000664654">
    <property type="component" value="Unassembled WGS sequence"/>
</dbReference>
<proteinExistence type="predicted"/>
<name>A0A939DJM3_9ALTE</name>
<reference evidence="1" key="1">
    <citation type="submission" date="2021-03" db="EMBL/GenBank/DDBJ databases">
        <title>novel species isolated from a fishpond in China.</title>
        <authorList>
            <person name="Lu H."/>
            <person name="Cai Z."/>
        </authorList>
    </citation>
    <scope>NUCLEOTIDE SEQUENCE</scope>
    <source>
        <strain evidence="1">JCM 30855</strain>
    </source>
</reference>